<proteinExistence type="predicted"/>
<dbReference type="Pfam" id="PF13193">
    <property type="entry name" value="AMP-binding_C"/>
    <property type="match status" value="1"/>
</dbReference>
<dbReference type="SUPFAM" id="SSF56801">
    <property type="entry name" value="Acetyl-CoA synthetase-like"/>
    <property type="match status" value="1"/>
</dbReference>
<keyword evidence="4" id="KW-0436">Ligase</keyword>
<dbReference type="CDD" id="cd17630">
    <property type="entry name" value="OSB_MenE-like"/>
    <property type="match status" value="1"/>
</dbReference>
<dbReference type="AlphaFoldDB" id="A1WW45"/>
<dbReference type="InterPro" id="IPR050237">
    <property type="entry name" value="ATP-dep_AMP-bd_enzyme"/>
</dbReference>
<name>A1WW45_HALHL</name>
<reference evidence="5" key="1">
    <citation type="submission" date="2006-12" db="EMBL/GenBank/DDBJ databases">
        <title>Complete sequence of Halorhodospira halophila SL1.</title>
        <authorList>
            <consortium name="US DOE Joint Genome Institute"/>
            <person name="Copeland A."/>
            <person name="Lucas S."/>
            <person name="Lapidus A."/>
            <person name="Barry K."/>
            <person name="Detter J.C."/>
            <person name="Glavina del Rio T."/>
            <person name="Hammon N."/>
            <person name="Israni S."/>
            <person name="Dalin E."/>
            <person name="Tice H."/>
            <person name="Pitluck S."/>
            <person name="Saunders E."/>
            <person name="Brettin T."/>
            <person name="Bruce D."/>
            <person name="Han C."/>
            <person name="Tapia R."/>
            <person name="Schmutz J."/>
            <person name="Larimer F."/>
            <person name="Land M."/>
            <person name="Hauser L."/>
            <person name="Kyrpides N."/>
            <person name="Mikhailova N."/>
            <person name="Hoff W."/>
            <person name="Richardson P."/>
        </authorList>
    </citation>
    <scope>NUCLEOTIDE SEQUENCE [LARGE SCALE GENOMIC DNA]</scope>
    <source>
        <strain evidence="5">DSM 244 / SL1</strain>
    </source>
</reference>
<dbReference type="RefSeq" id="WP_011813930.1">
    <property type="nucleotide sequence ID" value="NC_008789.1"/>
</dbReference>
<sequence length="459" mass="49668">MIPSEAFPCRLTRARQQWPNHPAIIEPGQAYTFAGLDDAVSQRAAALQAQGLGAGTWTALRMTTSTAGVIDWLAILRAGARVLPVSERMPEPALEQLLAEHGIAGRIPAPGAELQHTGHAPPGEPASSLHRHFRPDAPCAGVATSGSTGAPRIAAHSYANYVRSAQGAIDYLPLSPPDRYLLSLPLFHVGGLGIVFRCLEAGVPMVVGGRSEDATFLAAYRVSHVSMVETQLHRLLRGAGDPLPKLRCVLLGGGPVATELLEEAQARGLPCYMSYGLTEMTAQVATWPALHGGGRILPYRALRIDHDEIRVRGDTLCLGYLDRGTVAPLTDADGWFSTGDLGHWQAGRLTVFGRRDNQFISGGENIQPEAIERVLREHPAVREAVVVPRHDREFGQRPVAFVKTGDDALPATDLRAWVRARLSPHMTPVAWYPLPDSGGLKVRRAELIERAERLRDQAP</sequence>
<dbReference type="Proteomes" id="UP000000647">
    <property type="component" value="Chromosome"/>
</dbReference>
<dbReference type="InterPro" id="IPR000873">
    <property type="entry name" value="AMP-dep_synth/lig_dom"/>
</dbReference>
<reference evidence="4 5" key="2">
    <citation type="journal article" date="2013" name="Stand. Genomic Sci.">
        <title>Complete genome sequence of Halorhodospira halophila SL1.</title>
        <authorList>
            <person name="Challacombe J.F."/>
            <person name="Majid S."/>
            <person name="Deole R."/>
            <person name="Brettin T.S."/>
            <person name="Bruce D."/>
            <person name="Delano S.F."/>
            <person name="Detter J.C."/>
            <person name="Gleasner C.D."/>
            <person name="Han C.S."/>
            <person name="Misra M."/>
            <person name="Reitenga K.G."/>
            <person name="Mikhailova N."/>
            <person name="Woyke T."/>
            <person name="Pitluck S."/>
            <person name="Nolan M."/>
            <person name="Land M.L."/>
            <person name="Saunders E."/>
            <person name="Tapia R."/>
            <person name="Lapidus A."/>
            <person name="Ivanova N."/>
            <person name="Hoff W.D."/>
        </authorList>
    </citation>
    <scope>NUCLEOTIDE SEQUENCE [LARGE SCALE GENOMIC DNA]</scope>
    <source>
        <strain evidence="5">DSM 244 / SL1</strain>
    </source>
</reference>
<keyword evidence="5" id="KW-1185">Reference proteome</keyword>
<dbReference type="Gene3D" id="3.30.300.30">
    <property type="match status" value="1"/>
</dbReference>
<feature type="domain" description="AMP-dependent synthetase/ligase" evidence="2">
    <location>
        <begin position="13"/>
        <end position="306"/>
    </location>
</feature>
<dbReference type="PANTHER" id="PTHR43767">
    <property type="entry name" value="LONG-CHAIN-FATTY-ACID--COA LIGASE"/>
    <property type="match status" value="1"/>
</dbReference>
<dbReference type="KEGG" id="hha:Hhal_1131"/>
<protein>
    <submittedName>
        <fullName evidence="4">O-succinylbenzoate-CoA ligase</fullName>
    </submittedName>
</protein>
<dbReference type="STRING" id="349124.Hhal_1131"/>
<evidence type="ECO:0000313" key="5">
    <source>
        <dbReference type="Proteomes" id="UP000000647"/>
    </source>
</evidence>
<dbReference type="InterPro" id="IPR025110">
    <property type="entry name" value="AMP-bd_C"/>
</dbReference>
<dbReference type="eggNOG" id="COG0318">
    <property type="taxonomic scope" value="Bacteria"/>
</dbReference>
<dbReference type="Gene3D" id="3.40.50.12780">
    <property type="entry name" value="N-terminal domain of ligase-like"/>
    <property type="match status" value="1"/>
</dbReference>
<dbReference type="InterPro" id="IPR042099">
    <property type="entry name" value="ANL_N_sf"/>
</dbReference>
<organism evidence="4 5">
    <name type="scientific">Halorhodospira halophila (strain DSM 244 / SL1)</name>
    <name type="common">Ectothiorhodospira halophila (strain DSM 244 / SL1)</name>
    <dbReference type="NCBI Taxonomy" id="349124"/>
    <lineage>
        <taxon>Bacteria</taxon>
        <taxon>Pseudomonadati</taxon>
        <taxon>Pseudomonadota</taxon>
        <taxon>Gammaproteobacteria</taxon>
        <taxon>Chromatiales</taxon>
        <taxon>Ectothiorhodospiraceae</taxon>
        <taxon>Halorhodospira</taxon>
    </lineage>
</organism>
<dbReference type="Pfam" id="PF00501">
    <property type="entry name" value="AMP-binding"/>
    <property type="match status" value="1"/>
</dbReference>
<gene>
    <name evidence="4" type="ordered locus">Hhal_1131</name>
</gene>
<dbReference type="PANTHER" id="PTHR43767:SF1">
    <property type="entry name" value="NONRIBOSOMAL PEPTIDE SYNTHASE PES1 (EUROFUNG)-RELATED"/>
    <property type="match status" value="1"/>
</dbReference>
<dbReference type="InterPro" id="IPR045851">
    <property type="entry name" value="AMP-bd_C_sf"/>
</dbReference>
<evidence type="ECO:0000256" key="1">
    <source>
        <dbReference type="SAM" id="MobiDB-lite"/>
    </source>
</evidence>
<dbReference type="GO" id="GO:0016878">
    <property type="term" value="F:acid-thiol ligase activity"/>
    <property type="evidence" value="ECO:0007669"/>
    <property type="project" value="UniProtKB-ARBA"/>
</dbReference>
<accession>A1WW45</accession>
<evidence type="ECO:0000259" key="2">
    <source>
        <dbReference type="Pfam" id="PF00501"/>
    </source>
</evidence>
<feature type="region of interest" description="Disordered" evidence="1">
    <location>
        <begin position="109"/>
        <end position="132"/>
    </location>
</feature>
<feature type="domain" description="AMP-binding enzyme C-terminal" evidence="3">
    <location>
        <begin position="371"/>
        <end position="430"/>
    </location>
</feature>
<dbReference type="EMBL" id="CP000544">
    <property type="protein sequence ID" value="ABM61907.1"/>
    <property type="molecule type" value="Genomic_DNA"/>
</dbReference>
<dbReference type="HOGENOM" id="CLU_000022_59_0_6"/>
<evidence type="ECO:0000259" key="3">
    <source>
        <dbReference type="Pfam" id="PF13193"/>
    </source>
</evidence>
<evidence type="ECO:0000313" key="4">
    <source>
        <dbReference type="EMBL" id="ABM61907.1"/>
    </source>
</evidence>
<dbReference type="OrthoDB" id="9803968at2"/>